<dbReference type="PANTHER" id="PTHR46082:SF6">
    <property type="entry name" value="AAA+ ATPASE DOMAIN-CONTAINING PROTEIN-RELATED"/>
    <property type="match status" value="1"/>
</dbReference>
<dbReference type="PANTHER" id="PTHR46082">
    <property type="entry name" value="ATP/GTP-BINDING PROTEIN-RELATED"/>
    <property type="match status" value="1"/>
</dbReference>
<dbReference type="Proteomes" id="UP001610334">
    <property type="component" value="Unassembled WGS sequence"/>
</dbReference>
<evidence type="ECO:0008006" key="3">
    <source>
        <dbReference type="Google" id="ProtNLM"/>
    </source>
</evidence>
<dbReference type="InterPro" id="IPR053137">
    <property type="entry name" value="NLR-like"/>
</dbReference>
<evidence type="ECO:0000313" key="2">
    <source>
        <dbReference type="Proteomes" id="UP001610334"/>
    </source>
</evidence>
<reference evidence="1 2" key="1">
    <citation type="submission" date="2024-07" db="EMBL/GenBank/DDBJ databases">
        <title>Section-level genome sequencing and comparative genomics of Aspergillus sections Usti and Cavernicolus.</title>
        <authorList>
            <consortium name="Lawrence Berkeley National Laboratory"/>
            <person name="Nybo J.L."/>
            <person name="Vesth T.C."/>
            <person name="Theobald S."/>
            <person name="Frisvad J.C."/>
            <person name="Larsen T.O."/>
            <person name="Kjaerboelling I."/>
            <person name="Rothschild-Mancinelli K."/>
            <person name="Lyhne E.K."/>
            <person name="Kogle M.E."/>
            <person name="Barry K."/>
            <person name="Clum A."/>
            <person name="Na H."/>
            <person name="Ledsgaard L."/>
            <person name="Lin J."/>
            <person name="Lipzen A."/>
            <person name="Kuo A."/>
            <person name="Riley R."/>
            <person name="Mondo S."/>
            <person name="Labutti K."/>
            <person name="Haridas S."/>
            <person name="Pangalinan J."/>
            <person name="Salamov A.A."/>
            <person name="Simmons B.A."/>
            <person name="Magnuson J.K."/>
            <person name="Chen J."/>
            <person name="Drula E."/>
            <person name="Henrissat B."/>
            <person name="Wiebenga A."/>
            <person name="Lubbers R.J."/>
            <person name="Gomes A.C."/>
            <person name="Makela M.R."/>
            <person name="Stajich J."/>
            <person name="Grigoriev I.V."/>
            <person name="Mortensen U.H."/>
            <person name="De Vries R.P."/>
            <person name="Baker S.E."/>
            <person name="Andersen M.R."/>
        </authorList>
    </citation>
    <scope>NUCLEOTIDE SEQUENCE [LARGE SCALE GENOMIC DNA]</scope>
    <source>
        <strain evidence="1 2">CBS 588.65</strain>
    </source>
</reference>
<dbReference type="Gene3D" id="1.25.40.10">
    <property type="entry name" value="Tetratricopeptide repeat domain"/>
    <property type="match status" value="2"/>
</dbReference>
<sequence>MSPRDRVNKLLHRGLDEEVEGNLNRANEHYLKAIKLAERALGPDDEETLTGQTFLATNYRKLYRHKEAENIDRDVLERYQRTLGEKHEDTIKAMGNLALDLKGQGLVDEAIQLQEKSVQLMMDVAGEDSEWTMQGVSNLANSYAVKRRYHNAAELHQKVLGWRKQILGREHAMTIIAMDFLGMDYRGLGQLELAVELQEEAVALAKTQLDPMHETTITCVLNLADTYLALDHKDRTRSSQQSGTRKAIEVLEEHLQAMPKAGDDYNPLLVGIMNNLAVAYMKVDRLHEAQLLLRTCHTWNEEMLGDDHPRSATTRQNLDLVMEKLGENSGK</sequence>
<dbReference type="Pfam" id="PF13424">
    <property type="entry name" value="TPR_12"/>
    <property type="match status" value="2"/>
</dbReference>
<dbReference type="InterPro" id="IPR011990">
    <property type="entry name" value="TPR-like_helical_dom_sf"/>
</dbReference>
<gene>
    <name evidence="1" type="ORF">BJX63DRAFT_369449</name>
</gene>
<organism evidence="1 2">
    <name type="scientific">Aspergillus granulosus</name>
    <dbReference type="NCBI Taxonomy" id="176169"/>
    <lineage>
        <taxon>Eukaryota</taxon>
        <taxon>Fungi</taxon>
        <taxon>Dikarya</taxon>
        <taxon>Ascomycota</taxon>
        <taxon>Pezizomycotina</taxon>
        <taxon>Eurotiomycetes</taxon>
        <taxon>Eurotiomycetidae</taxon>
        <taxon>Eurotiales</taxon>
        <taxon>Aspergillaceae</taxon>
        <taxon>Aspergillus</taxon>
        <taxon>Aspergillus subgen. Nidulantes</taxon>
    </lineage>
</organism>
<protein>
    <recommendedName>
        <fullName evidence="3">Kinesin light chain</fullName>
    </recommendedName>
</protein>
<dbReference type="SUPFAM" id="SSF48452">
    <property type="entry name" value="TPR-like"/>
    <property type="match status" value="1"/>
</dbReference>
<proteinExistence type="predicted"/>
<accession>A0ABR4H2Y8</accession>
<name>A0ABR4H2Y8_9EURO</name>
<evidence type="ECO:0000313" key="1">
    <source>
        <dbReference type="EMBL" id="KAL2809247.1"/>
    </source>
</evidence>
<keyword evidence="2" id="KW-1185">Reference proteome</keyword>
<comment type="caution">
    <text evidence="1">The sequence shown here is derived from an EMBL/GenBank/DDBJ whole genome shotgun (WGS) entry which is preliminary data.</text>
</comment>
<dbReference type="EMBL" id="JBFXLT010000093">
    <property type="protein sequence ID" value="KAL2809247.1"/>
    <property type="molecule type" value="Genomic_DNA"/>
</dbReference>
<dbReference type="Pfam" id="PF13374">
    <property type="entry name" value="TPR_10"/>
    <property type="match status" value="2"/>
</dbReference>